<evidence type="ECO:0000313" key="5">
    <source>
        <dbReference type="EMBL" id="OCB88145.1"/>
    </source>
</evidence>
<feature type="domain" description="TEA" evidence="4">
    <location>
        <begin position="148"/>
        <end position="222"/>
    </location>
</feature>
<evidence type="ECO:0000259" key="4">
    <source>
        <dbReference type="PROSITE" id="PS51088"/>
    </source>
</evidence>
<comment type="caution">
    <text evidence="5">The sequence shown here is derived from an EMBL/GenBank/DDBJ whole genome shotgun (WGS) entry which is preliminary data.</text>
</comment>
<feature type="compositionally biased region" description="Polar residues" evidence="3">
    <location>
        <begin position="89"/>
        <end position="100"/>
    </location>
</feature>
<evidence type="ECO:0000256" key="3">
    <source>
        <dbReference type="SAM" id="MobiDB-lite"/>
    </source>
</evidence>
<dbReference type="SMART" id="SM00426">
    <property type="entry name" value="TEA"/>
    <property type="match status" value="1"/>
</dbReference>
<dbReference type="AlphaFoldDB" id="A0A9Q5HYE4"/>
<feature type="region of interest" description="Disordered" evidence="3">
    <location>
        <begin position="572"/>
        <end position="616"/>
    </location>
</feature>
<protein>
    <recommendedName>
        <fullName evidence="4">TEA domain-containing protein</fullName>
    </recommendedName>
</protein>
<dbReference type="InterPro" id="IPR000818">
    <property type="entry name" value="TEA/ATTS_dom"/>
</dbReference>
<dbReference type="InterPro" id="IPR038096">
    <property type="entry name" value="TEA/ATTS_sf"/>
</dbReference>
<dbReference type="EMBL" id="LNZH02000184">
    <property type="protein sequence ID" value="OCB88145.1"/>
    <property type="molecule type" value="Genomic_DNA"/>
</dbReference>
<feature type="compositionally biased region" description="Low complexity" evidence="3">
    <location>
        <begin position="578"/>
        <end position="614"/>
    </location>
</feature>
<gene>
    <name evidence="5" type="ORF">A7U60_g4774</name>
</gene>
<reference evidence="5" key="1">
    <citation type="submission" date="2016-06" db="EMBL/GenBank/DDBJ databases">
        <title>Draft Genome sequence of the fungus Inonotus baumii.</title>
        <authorList>
            <person name="Zhu H."/>
            <person name="Lin W."/>
        </authorList>
    </citation>
    <scope>NUCLEOTIDE SEQUENCE</scope>
    <source>
        <strain evidence="5">821</strain>
    </source>
</reference>
<proteinExistence type="inferred from homology"/>
<keyword evidence="6" id="KW-1185">Reference proteome</keyword>
<feature type="region of interest" description="Disordered" evidence="3">
    <location>
        <begin position="1"/>
        <end position="23"/>
    </location>
</feature>
<evidence type="ECO:0000313" key="6">
    <source>
        <dbReference type="Proteomes" id="UP000757232"/>
    </source>
</evidence>
<feature type="region of interest" description="Disordered" evidence="3">
    <location>
        <begin position="58"/>
        <end position="100"/>
    </location>
</feature>
<evidence type="ECO:0000256" key="1">
    <source>
        <dbReference type="ARBA" id="ARBA00008421"/>
    </source>
</evidence>
<dbReference type="Proteomes" id="UP000757232">
    <property type="component" value="Unassembled WGS sequence"/>
</dbReference>
<name>A0A9Q5HYE4_SANBA</name>
<dbReference type="Pfam" id="PF01285">
    <property type="entry name" value="TEA"/>
    <property type="match status" value="1"/>
</dbReference>
<comment type="similarity">
    <text evidence="1">Belongs to the TEC1 family.</text>
</comment>
<accession>A0A9Q5HYE4</accession>
<dbReference type="Gene3D" id="6.10.20.40">
    <property type="entry name" value="TEA/ATTS domain"/>
    <property type="match status" value="1"/>
</dbReference>
<dbReference type="GO" id="GO:0003700">
    <property type="term" value="F:DNA-binding transcription factor activity"/>
    <property type="evidence" value="ECO:0007669"/>
    <property type="project" value="InterPro"/>
</dbReference>
<organism evidence="5 6">
    <name type="scientific">Sanghuangporus baumii</name>
    <name type="common">Phellinus baumii</name>
    <dbReference type="NCBI Taxonomy" id="108892"/>
    <lineage>
        <taxon>Eukaryota</taxon>
        <taxon>Fungi</taxon>
        <taxon>Dikarya</taxon>
        <taxon>Basidiomycota</taxon>
        <taxon>Agaricomycotina</taxon>
        <taxon>Agaricomycetes</taxon>
        <taxon>Hymenochaetales</taxon>
        <taxon>Hymenochaetaceae</taxon>
        <taxon>Sanghuangporus</taxon>
    </lineage>
</organism>
<dbReference type="PROSITE" id="PS51088">
    <property type="entry name" value="TEA_2"/>
    <property type="match status" value="1"/>
</dbReference>
<sequence length="709" mass="76518">MNPQYAYPNVYDAPSPGSISPPESVCASSADFMFADDIPSPEFNSELDMLHSQTLDAHRAQAHANASSSHIGSSMQDIRHQHDAPFSPSDDSNPGSDFQFMNSLLSIRGTRDQDGVDHGGVGADGPTESEVAVAETIVRARKSWKTVKGRSEPVWPPHLEKALVQALLQYKPHDSRYARALGRFPKRNRYISDYIFEATGVRRTPKQVGSRLQQLKDVSCGKMLLNHVASWALQSSPKSSTGNDAAVSSTSLHPDLSVIINGMHGYGSDSPSPVSPLAGGGAGAREASLPAGAAMSPYHTQPSLHPAARGAPASVPKWLFDSPPLTPTVRKMDVFVPFNPSNICEGKSKCENGNENGRPLVSFAGCLARPETVNAPQPIDAGQTSGHLDSCVTFSSRDPIGARSVARVWVDNRPISSSMSSMSASSHLTTSADMRTRVKMEDSTLVQVHQHIDALVCTQTPVARASAAQTSFYSTNNVLLKKEGGDGCERFVYATHLVDDAVWSAMRREGVGLRRYTIIQELMHSFDSPTTRRGEAFLVITYHFVPISSSTNSMHPPSHSMLSSLDTRGQGYLRGSVSPASSGTPSPISASPSSFVQSQSWQSHHSGSNHGHGQNAYRETHSAQVYSHSHAQARLPQVSVQAPTPTISQTGVLMHPFMQEECYNTYNPDVGPGTFSNYDAGFGELNMENLQLTTNPTVTTSFDNSYSFC</sequence>
<feature type="compositionally biased region" description="Polar residues" evidence="3">
    <location>
        <begin position="64"/>
        <end position="76"/>
    </location>
</feature>
<feature type="DNA-binding region" description="TEA" evidence="2">
    <location>
        <begin position="148"/>
        <end position="222"/>
    </location>
</feature>
<evidence type="ECO:0000256" key="2">
    <source>
        <dbReference type="PROSITE-ProRule" id="PRU00505"/>
    </source>
</evidence>
<dbReference type="OrthoDB" id="10006572at2759"/>